<dbReference type="STRING" id="401053.AciPR4_2173"/>
<dbReference type="EMBL" id="CP002467">
    <property type="protein sequence ID" value="ADV82975.1"/>
    <property type="molecule type" value="Genomic_DNA"/>
</dbReference>
<keyword evidence="3" id="KW-0786">Thiamine pyrophosphate</keyword>
<evidence type="ECO:0000313" key="6">
    <source>
        <dbReference type="Proteomes" id="UP000006844"/>
    </source>
</evidence>
<dbReference type="Proteomes" id="UP000006844">
    <property type="component" value="Chromosome"/>
</dbReference>
<evidence type="ECO:0000256" key="3">
    <source>
        <dbReference type="ARBA" id="ARBA00023052"/>
    </source>
</evidence>
<dbReference type="Pfam" id="PF00676">
    <property type="entry name" value="E1_dh"/>
    <property type="match status" value="1"/>
</dbReference>
<gene>
    <name evidence="5" type="ordered locus">AciPR4_2173</name>
</gene>
<dbReference type="HOGENOM" id="CLU_1022814_0_0_0"/>
<dbReference type="GO" id="GO:0004739">
    <property type="term" value="F:pyruvate dehydrogenase (acetyl-transferring) activity"/>
    <property type="evidence" value="ECO:0007669"/>
    <property type="project" value="TreeGrafter"/>
</dbReference>
<dbReference type="RefSeq" id="WP_013568708.1">
    <property type="nucleotide sequence ID" value="NC_014963.1"/>
</dbReference>
<dbReference type="InterPro" id="IPR029061">
    <property type="entry name" value="THDP-binding"/>
</dbReference>
<organism evidence="5 6">
    <name type="scientific">Terriglobus saanensis (strain ATCC BAA-1853 / DSM 23119 / SP1PR4)</name>
    <dbReference type="NCBI Taxonomy" id="401053"/>
    <lineage>
        <taxon>Bacteria</taxon>
        <taxon>Pseudomonadati</taxon>
        <taxon>Acidobacteriota</taxon>
        <taxon>Terriglobia</taxon>
        <taxon>Terriglobales</taxon>
        <taxon>Acidobacteriaceae</taxon>
        <taxon>Terriglobus</taxon>
    </lineage>
</organism>
<dbReference type="AlphaFoldDB" id="E8V8J6"/>
<dbReference type="PANTHER" id="PTHR11516:SF41">
    <property type="entry name" value="3-METHYL-2-OXOBUTANOATE DEHYDROGENASE SUBUNIT ALPHA"/>
    <property type="match status" value="1"/>
</dbReference>
<evidence type="ECO:0000256" key="1">
    <source>
        <dbReference type="ARBA" id="ARBA00001964"/>
    </source>
</evidence>
<comment type="cofactor">
    <cofactor evidence="1">
        <name>thiamine diphosphate</name>
        <dbReference type="ChEBI" id="CHEBI:58937"/>
    </cofactor>
</comment>
<dbReference type="SUPFAM" id="SSF52518">
    <property type="entry name" value="Thiamin diphosphate-binding fold (THDP-binding)"/>
    <property type="match status" value="1"/>
</dbReference>
<dbReference type="OrthoDB" id="119428at2"/>
<dbReference type="Gene3D" id="3.40.50.970">
    <property type="match status" value="1"/>
</dbReference>
<evidence type="ECO:0000313" key="5">
    <source>
        <dbReference type="EMBL" id="ADV82975.1"/>
    </source>
</evidence>
<accession>E8V8J6</accession>
<evidence type="ECO:0000259" key="4">
    <source>
        <dbReference type="Pfam" id="PF00676"/>
    </source>
</evidence>
<dbReference type="eggNOG" id="COG1071">
    <property type="taxonomic scope" value="Bacteria"/>
</dbReference>
<dbReference type="InterPro" id="IPR050642">
    <property type="entry name" value="PDH_E1_Alpha_Subunit"/>
</dbReference>
<reference evidence="5 6" key="1">
    <citation type="journal article" date="2012" name="Stand. Genomic Sci.">
        <title>Complete genome sequence of Terriglobus saanensis type strain SP1PR4(T), an Acidobacteria from tundra soil.</title>
        <authorList>
            <person name="Rawat S.R."/>
            <person name="Mannisto M.K."/>
            <person name="Starovoytov V."/>
            <person name="Goodwin L."/>
            <person name="Nolan M."/>
            <person name="Hauser L."/>
            <person name="Land M."/>
            <person name="Davenport K.W."/>
            <person name="Woyke T."/>
            <person name="Haggblom M.M."/>
        </authorList>
    </citation>
    <scope>NUCLEOTIDE SEQUENCE</scope>
    <source>
        <strain evidence="6">ATCC BAA-1853 / DSM 23119 / SP1PR4</strain>
    </source>
</reference>
<dbReference type="KEGG" id="tsa:AciPR4_2173"/>
<sequence>MAEKVFKPLISNEKLWHIYEAMLRVRLFEDRFAAHSRTPKRNRREEAMLAALLDGLGKRDVLIARKENLGAALLRGQSIPSVLGQALSDDRNATRPIFAPATDSNIFTGSVAEMGTFAAGVAMGLQIQKGANPLRSVTLVLLGEVKDGLKLDAALRVAAQSSLPLILVCRTNNAQKLTLTSKELHSVPHMPVDGQDAVAMCRVAQEALGRTRAGIGSVLVECRFFSHQQDPIEAMKDRLQAKKIFNQRRHDLLIERFSATLEDSFGTLGSKR</sequence>
<name>E8V8J6_TERSS</name>
<keyword evidence="2" id="KW-0560">Oxidoreductase</keyword>
<dbReference type="InterPro" id="IPR001017">
    <property type="entry name" value="DH_E1"/>
</dbReference>
<protein>
    <submittedName>
        <fullName evidence="5">Dehydrogenase E1 component</fullName>
    </submittedName>
</protein>
<evidence type="ECO:0000256" key="2">
    <source>
        <dbReference type="ARBA" id="ARBA00023002"/>
    </source>
</evidence>
<feature type="domain" description="Dehydrogenase E1 component" evidence="4">
    <location>
        <begin position="44"/>
        <end position="225"/>
    </location>
</feature>
<dbReference type="GO" id="GO:0006086">
    <property type="term" value="P:pyruvate decarboxylation to acetyl-CoA"/>
    <property type="evidence" value="ECO:0007669"/>
    <property type="project" value="TreeGrafter"/>
</dbReference>
<proteinExistence type="predicted"/>
<keyword evidence="6" id="KW-1185">Reference proteome</keyword>
<dbReference type="PANTHER" id="PTHR11516">
    <property type="entry name" value="PYRUVATE DEHYDROGENASE E1 COMPONENT, ALPHA SUBUNIT BACTERIAL AND ORGANELLAR"/>
    <property type="match status" value="1"/>
</dbReference>